<proteinExistence type="predicted"/>
<sequence length="105" mass="11610">MVTEDTAGSGSEILRLFVPNTIEKHVIPQGLYVKQLEKPDYDHIPGSPYFLGKKLGPIREYHWSLVGMVMISAVASLSLKELPPKGDESKTKELDEELEDDKGAG</sequence>
<comment type="caution">
    <text evidence="2">The sequence shown here is derived from an EMBL/GenBank/DDBJ whole genome shotgun (WGS) entry which is preliminary data.</text>
</comment>
<keyword evidence="3" id="KW-1185">Reference proteome</keyword>
<feature type="compositionally biased region" description="Acidic residues" evidence="1">
    <location>
        <begin position="94"/>
        <end position="105"/>
    </location>
</feature>
<name>A0A226MUN9_CALSU</name>
<evidence type="ECO:0000256" key="1">
    <source>
        <dbReference type="SAM" id="MobiDB-lite"/>
    </source>
</evidence>
<reference evidence="2 3" key="1">
    <citation type="submission" date="2016-07" db="EMBL/GenBank/DDBJ databases">
        <title>Disparate Historic Effective Population Sizes Predicted by Modern Levels of Genome Diversity for the Scaled Quail (Callipepla squamata) and the Northern Bobwhite (Colinus virginianus): Inferences from First and Second Generation Draft Genome Assemblies for Sympatric New World Quail.</title>
        <authorList>
            <person name="Oldeschulte D.L."/>
            <person name="Halley Y.A."/>
            <person name="Bhattarai E.K."/>
            <person name="Brashear W.A."/>
            <person name="Hill J."/>
            <person name="Metz R.P."/>
            <person name="Johnson C.D."/>
            <person name="Rollins D."/>
            <person name="Peterson M.J."/>
            <person name="Bickhart D.M."/>
            <person name="Decker J.E."/>
            <person name="Seabury C.M."/>
        </authorList>
    </citation>
    <scope>NUCLEOTIDE SEQUENCE [LARGE SCALE GENOMIC DNA]</scope>
    <source>
        <strain evidence="2 3">Texas</strain>
        <tissue evidence="2">Leg muscle</tissue>
    </source>
</reference>
<feature type="compositionally biased region" description="Basic and acidic residues" evidence="1">
    <location>
        <begin position="82"/>
        <end position="93"/>
    </location>
</feature>
<dbReference type="AlphaFoldDB" id="A0A226MUN9"/>
<evidence type="ECO:0000313" key="2">
    <source>
        <dbReference type="EMBL" id="OXB59046.1"/>
    </source>
</evidence>
<organism evidence="2 3">
    <name type="scientific">Callipepla squamata</name>
    <name type="common">Scaled quail</name>
    <dbReference type="NCBI Taxonomy" id="9009"/>
    <lineage>
        <taxon>Eukaryota</taxon>
        <taxon>Metazoa</taxon>
        <taxon>Chordata</taxon>
        <taxon>Craniata</taxon>
        <taxon>Vertebrata</taxon>
        <taxon>Euteleostomi</taxon>
        <taxon>Archelosauria</taxon>
        <taxon>Archosauria</taxon>
        <taxon>Dinosauria</taxon>
        <taxon>Saurischia</taxon>
        <taxon>Theropoda</taxon>
        <taxon>Coelurosauria</taxon>
        <taxon>Aves</taxon>
        <taxon>Neognathae</taxon>
        <taxon>Galloanserae</taxon>
        <taxon>Galliformes</taxon>
        <taxon>Odontophoridae</taxon>
        <taxon>Callipepla</taxon>
    </lineage>
</organism>
<protein>
    <submittedName>
        <fullName evidence="2">Uncharacterized protein</fullName>
    </submittedName>
</protein>
<dbReference type="EMBL" id="MCFN01000424">
    <property type="protein sequence ID" value="OXB59046.1"/>
    <property type="molecule type" value="Genomic_DNA"/>
</dbReference>
<evidence type="ECO:0000313" key="3">
    <source>
        <dbReference type="Proteomes" id="UP000198323"/>
    </source>
</evidence>
<dbReference type="Proteomes" id="UP000198323">
    <property type="component" value="Unassembled WGS sequence"/>
</dbReference>
<gene>
    <name evidence="2" type="ORF">ASZ78_006957</name>
</gene>
<feature type="region of interest" description="Disordered" evidence="1">
    <location>
        <begin position="82"/>
        <end position="105"/>
    </location>
</feature>
<accession>A0A226MUN9</accession>